<protein>
    <submittedName>
        <fullName evidence="15">OLC1v1031256C1</fullName>
    </submittedName>
</protein>
<dbReference type="SUPFAM" id="SSF90123">
    <property type="entry name" value="ABC transporter transmembrane region"/>
    <property type="match status" value="2"/>
</dbReference>
<evidence type="ECO:0000256" key="9">
    <source>
        <dbReference type="ARBA" id="ARBA00023136"/>
    </source>
</evidence>
<feature type="transmembrane region" description="Helical" evidence="12">
    <location>
        <begin position="113"/>
        <end position="134"/>
    </location>
</feature>
<dbReference type="GO" id="GO:0005886">
    <property type="term" value="C:plasma membrane"/>
    <property type="evidence" value="ECO:0007669"/>
    <property type="project" value="UniProtKB-SubCell"/>
</dbReference>
<keyword evidence="10" id="KW-0325">Glycoprotein</keyword>
<evidence type="ECO:0000256" key="5">
    <source>
        <dbReference type="ARBA" id="ARBA00022737"/>
    </source>
</evidence>
<feature type="transmembrane region" description="Helical" evidence="12">
    <location>
        <begin position="217"/>
        <end position="237"/>
    </location>
</feature>
<evidence type="ECO:0000313" key="16">
    <source>
        <dbReference type="Proteomes" id="UP001161247"/>
    </source>
</evidence>
<dbReference type="InterPro" id="IPR011527">
    <property type="entry name" value="ABC1_TM_dom"/>
</dbReference>
<dbReference type="InterPro" id="IPR003593">
    <property type="entry name" value="AAA+_ATPase"/>
</dbReference>
<keyword evidence="6" id="KW-0547">Nucleotide-binding</keyword>
<dbReference type="Gene3D" id="1.20.1560.10">
    <property type="entry name" value="ABC transporter type 1, transmembrane domain"/>
    <property type="match status" value="2"/>
</dbReference>
<feature type="domain" description="ABC transporter" evidence="13">
    <location>
        <begin position="388"/>
        <end position="624"/>
    </location>
</feature>
<dbReference type="InterPro" id="IPR039421">
    <property type="entry name" value="Type_1_exporter"/>
</dbReference>
<dbReference type="PROSITE" id="PS00211">
    <property type="entry name" value="ABC_TRANSPORTER_1"/>
    <property type="match status" value="1"/>
</dbReference>
<evidence type="ECO:0000256" key="2">
    <source>
        <dbReference type="ARBA" id="ARBA00007577"/>
    </source>
</evidence>
<keyword evidence="16" id="KW-1185">Reference proteome</keyword>
<dbReference type="InterPro" id="IPR003439">
    <property type="entry name" value="ABC_transporter-like_ATP-bd"/>
</dbReference>
<evidence type="ECO:0000256" key="6">
    <source>
        <dbReference type="ARBA" id="ARBA00022741"/>
    </source>
</evidence>
<feature type="transmembrane region" description="Helical" evidence="12">
    <location>
        <begin position="937"/>
        <end position="956"/>
    </location>
</feature>
<dbReference type="CDD" id="cd03249">
    <property type="entry name" value="ABC_MTABC3_MDL1_MDL2"/>
    <property type="match status" value="1"/>
</dbReference>
<evidence type="ECO:0000256" key="3">
    <source>
        <dbReference type="ARBA" id="ARBA00022448"/>
    </source>
</evidence>
<gene>
    <name evidence="15" type="ORF">OLC1_LOCUS6330</name>
</gene>
<keyword evidence="7" id="KW-0067">ATP-binding</keyword>
<name>A0AAV1CLE3_OLDCO</name>
<evidence type="ECO:0000259" key="13">
    <source>
        <dbReference type="PROSITE" id="PS50893"/>
    </source>
</evidence>
<evidence type="ECO:0000256" key="11">
    <source>
        <dbReference type="SAM" id="MobiDB-lite"/>
    </source>
</evidence>
<evidence type="ECO:0000259" key="14">
    <source>
        <dbReference type="PROSITE" id="PS50929"/>
    </source>
</evidence>
<dbReference type="CDD" id="cd18577">
    <property type="entry name" value="ABC_6TM_Pgp_ABCB1_D1_like"/>
    <property type="match status" value="1"/>
</dbReference>
<dbReference type="SUPFAM" id="SSF52540">
    <property type="entry name" value="P-loop containing nucleoside triphosphate hydrolases"/>
    <property type="match status" value="2"/>
</dbReference>
<evidence type="ECO:0000256" key="4">
    <source>
        <dbReference type="ARBA" id="ARBA00022692"/>
    </source>
</evidence>
<evidence type="ECO:0000256" key="7">
    <source>
        <dbReference type="ARBA" id="ARBA00022840"/>
    </source>
</evidence>
<feature type="transmembrane region" description="Helical" evidence="12">
    <location>
        <begin position="840"/>
        <end position="867"/>
    </location>
</feature>
<dbReference type="InterPro" id="IPR027417">
    <property type="entry name" value="P-loop_NTPase"/>
</dbReference>
<dbReference type="PROSITE" id="PS50929">
    <property type="entry name" value="ABC_TM1F"/>
    <property type="match status" value="2"/>
</dbReference>
<proteinExistence type="inferred from homology"/>
<comment type="similarity">
    <text evidence="2">Belongs to the ABC transporter superfamily. ABCB family. Multidrug resistance exporter (TC 3.A.1.201) subfamily.</text>
</comment>
<feature type="region of interest" description="Disordered" evidence="11">
    <location>
        <begin position="1163"/>
        <end position="1189"/>
    </location>
</feature>
<feature type="domain" description="ABC transmembrane type-1" evidence="14">
    <location>
        <begin position="711"/>
        <end position="998"/>
    </location>
</feature>
<dbReference type="CDD" id="cd18578">
    <property type="entry name" value="ABC_6TM_Pgp_ABCB1_D2_like"/>
    <property type="match status" value="1"/>
</dbReference>
<dbReference type="SMART" id="SM00382">
    <property type="entry name" value="AAA"/>
    <property type="match status" value="2"/>
</dbReference>
<evidence type="ECO:0000256" key="1">
    <source>
        <dbReference type="ARBA" id="ARBA00004651"/>
    </source>
</evidence>
<keyword evidence="4 12" id="KW-0812">Transmembrane</keyword>
<dbReference type="Pfam" id="PF00664">
    <property type="entry name" value="ABC_membrane"/>
    <property type="match status" value="2"/>
</dbReference>
<dbReference type="Pfam" id="PF00005">
    <property type="entry name" value="ABC_tran"/>
    <property type="match status" value="2"/>
</dbReference>
<feature type="transmembrane region" description="Helical" evidence="12">
    <location>
        <begin position="52"/>
        <end position="73"/>
    </location>
</feature>
<feature type="region of interest" description="Disordered" evidence="11">
    <location>
        <begin position="1"/>
        <end position="40"/>
    </location>
</feature>
<evidence type="ECO:0000313" key="15">
    <source>
        <dbReference type="EMBL" id="CAI9095327.1"/>
    </source>
</evidence>
<feature type="transmembrane region" description="Helical" evidence="12">
    <location>
        <begin position="192"/>
        <end position="211"/>
    </location>
</feature>
<reference evidence="15" key="1">
    <citation type="submission" date="2023-03" db="EMBL/GenBank/DDBJ databases">
        <authorList>
            <person name="Julca I."/>
        </authorList>
    </citation>
    <scope>NUCLEOTIDE SEQUENCE</scope>
</reference>
<dbReference type="Gene3D" id="3.40.50.300">
    <property type="entry name" value="P-loop containing nucleotide triphosphate hydrolases"/>
    <property type="match status" value="2"/>
</dbReference>
<keyword evidence="3" id="KW-0813">Transport</keyword>
<feature type="transmembrane region" description="Helical" evidence="12">
    <location>
        <begin position="708"/>
        <end position="741"/>
    </location>
</feature>
<dbReference type="PANTHER" id="PTHR24222:SF62">
    <property type="entry name" value="ABC TRANSPORTER B FAMILY MEMBER 2"/>
    <property type="match status" value="1"/>
</dbReference>
<evidence type="ECO:0000256" key="12">
    <source>
        <dbReference type="SAM" id="Phobius"/>
    </source>
</evidence>
<dbReference type="GO" id="GO:0005524">
    <property type="term" value="F:ATP binding"/>
    <property type="evidence" value="ECO:0007669"/>
    <property type="project" value="UniProtKB-KW"/>
</dbReference>
<feature type="compositionally biased region" description="Polar residues" evidence="11">
    <location>
        <begin position="1163"/>
        <end position="1173"/>
    </location>
</feature>
<keyword evidence="9 12" id="KW-0472">Membrane</keyword>
<evidence type="ECO:0000256" key="10">
    <source>
        <dbReference type="ARBA" id="ARBA00023180"/>
    </source>
</evidence>
<dbReference type="AlphaFoldDB" id="A0AAV1CLE3"/>
<dbReference type="FunFam" id="3.40.50.300:FF:000066">
    <property type="entry name" value="ABC transporter B family member 1"/>
    <property type="match status" value="1"/>
</dbReference>
<dbReference type="GO" id="GO:0016887">
    <property type="term" value="F:ATP hydrolysis activity"/>
    <property type="evidence" value="ECO:0007669"/>
    <property type="project" value="InterPro"/>
</dbReference>
<dbReference type="EMBL" id="OX459119">
    <property type="protein sequence ID" value="CAI9095327.1"/>
    <property type="molecule type" value="Genomic_DNA"/>
</dbReference>
<keyword evidence="8 12" id="KW-1133">Transmembrane helix</keyword>
<organism evidence="15 16">
    <name type="scientific">Oldenlandia corymbosa var. corymbosa</name>
    <dbReference type="NCBI Taxonomy" id="529605"/>
    <lineage>
        <taxon>Eukaryota</taxon>
        <taxon>Viridiplantae</taxon>
        <taxon>Streptophyta</taxon>
        <taxon>Embryophyta</taxon>
        <taxon>Tracheophyta</taxon>
        <taxon>Spermatophyta</taxon>
        <taxon>Magnoliopsida</taxon>
        <taxon>eudicotyledons</taxon>
        <taxon>Gunneridae</taxon>
        <taxon>Pentapetalae</taxon>
        <taxon>asterids</taxon>
        <taxon>lamiids</taxon>
        <taxon>Gentianales</taxon>
        <taxon>Rubiaceae</taxon>
        <taxon>Rubioideae</taxon>
        <taxon>Spermacoceae</taxon>
        <taxon>Hedyotis-Oldenlandia complex</taxon>
        <taxon>Oldenlandia</taxon>
    </lineage>
</organism>
<feature type="transmembrane region" description="Helical" evidence="12">
    <location>
        <begin position="753"/>
        <end position="778"/>
    </location>
</feature>
<dbReference type="Proteomes" id="UP001161247">
    <property type="component" value="Chromosome 2"/>
</dbReference>
<comment type="subcellular location">
    <subcellularLocation>
        <location evidence="1">Cell membrane</location>
        <topology evidence="1">Multi-pass membrane protein</topology>
    </subcellularLocation>
</comment>
<accession>A0AAV1CLE3</accession>
<sequence length="1230" mass="134865">MGGDDPHNHHHHHHHEAFGVSSSNGDVREDDNESKAGKESQKTQKKVSLFKLFTYADAYDYLLMFVGSIGACIHGASVPVFFIFFGKMINIIGLAYLFPQEASHKVALYSLDFVYLSVVIMFSSWIEVACWMHTGERQAAKMRMAYLRAMLNQDIGLFDTEASTGEVIAAITSDIIVVQDALSEKVGNFMHYISRFIAGFAIGFIRVWQISLVTLSIVPLIALAGGVYAYIATGLIARVRKSYVKAGEIAEEVIANVRTVQAFAGEDRAVKSYKTALLSTYSYGKKAGLAKGLGLGTLHFVLFLSWSLLVWFTSIIVHKSIANGGDSFTTMLNVVIAGLSLGQAAPDITAFIRAKAAAYPIFEMIERNTFSTNSSKIGRKLNKVEGHICFEDVTFSYPSRPDVVIFDKVCLDIPPGKIVAIVGGSGSGKSTVISLIERFYDPLSGRILLDGTDIKDLDLKWMRQQIGLVNQEPALFATTIRENILYGKGDATLEEITRAAKLSEAMGFINNLPDRFETQVGERGVQLSGGQKQRIAISRAIVKNPSILLLDEATSALDAESEKSVQEALDRVMVGRTTVIVAHRLSTIRNADVIAVLQNGKIVEIGSHEELITKANGAYASLVQLQETASLQRLSSHGPHLSRPLSVKYSRESSIRYSRELSRTTTRSLGASFRSDKSMSRIGADGAEFVESSKISSARLYSMVRPDWMYGFVGTICAFICGAQMPLFALGVTQALVSYYMDWDTTRREVRKIAFLFCGGAGVTVIVHAITHLCFGIMGERLTLRVREKMFNAILRNEIGWFDDMDNTSSMLASRLESDATLLRNVVVDRTTILLQNVGLAVTAFIIALILNWRLTLVVIATYPLIVSGHISEKLFMKGYGVNLNKAYLKANMLAGEAVSNIRTVAAFCSEEKVLDLYAQQLREPAKRSFRRGQTAGILYGISQFFIFSCYGLALWYGSELMGKGLASFKSVMKSFMVLIVSALAMGEILAMAPDLLKGNQMVASVFEVLDRKTEILGDVGEDVAKVDGMIELKNVDFSYPSRPDVLIFKDFNLRVSPGRSMAIVGQSGSGKSTVISLIMRFYDPTSGKVMIDGKDVKKLRLKSLRKHIGLVSQEPALFATSIYENILYGKDGASESEVIEAAKFANAHSFISALPEGYSTKSDIGSRNSSNLVEPETCPQDIPRHQESPGSLQTLKPVCWGLLVGILSSQCVDESQPAGHPFLSLITNC</sequence>
<keyword evidence="5" id="KW-0677">Repeat</keyword>
<dbReference type="PANTHER" id="PTHR24222">
    <property type="entry name" value="ABC TRANSPORTER B FAMILY"/>
    <property type="match status" value="1"/>
</dbReference>
<dbReference type="PROSITE" id="PS50893">
    <property type="entry name" value="ABC_TRANSPORTER_2"/>
    <property type="match status" value="1"/>
</dbReference>
<dbReference type="GO" id="GO:0140359">
    <property type="term" value="F:ABC-type transporter activity"/>
    <property type="evidence" value="ECO:0007669"/>
    <property type="project" value="InterPro"/>
</dbReference>
<feature type="transmembrane region" description="Helical" evidence="12">
    <location>
        <begin position="292"/>
        <end position="312"/>
    </location>
</feature>
<evidence type="ECO:0000256" key="8">
    <source>
        <dbReference type="ARBA" id="ARBA00022989"/>
    </source>
</evidence>
<dbReference type="InterPro" id="IPR036640">
    <property type="entry name" value="ABC1_TM_sf"/>
</dbReference>
<feature type="domain" description="ABC transmembrane type-1" evidence="14">
    <location>
        <begin position="65"/>
        <end position="353"/>
    </location>
</feature>
<dbReference type="InterPro" id="IPR017871">
    <property type="entry name" value="ABC_transporter-like_CS"/>
</dbReference>